<gene>
    <name evidence="1" type="ORF">WMO63_02260</name>
</gene>
<proteinExistence type="predicted"/>
<evidence type="ECO:0000313" key="2">
    <source>
        <dbReference type="Proteomes" id="UP001465426"/>
    </source>
</evidence>
<dbReference type="Proteomes" id="UP001465426">
    <property type="component" value="Unassembled WGS sequence"/>
</dbReference>
<comment type="caution">
    <text evidence="1">The sequence shown here is derived from an EMBL/GenBank/DDBJ whole genome shotgun (WGS) entry which is preliminary data.</text>
</comment>
<name>A0ABV1EWI9_9BACI</name>
<keyword evidence="2" id="KW-1185">Reference proteome</keyword>
<evidence type="ECO:0000313" key="1">
    <source>
        <dbReference type="EMBL" id="MEQ2464492.1"/>
    </source>
</evidence>
<reference evidence="1 2" key="1">
    <citation type="submission" date="2024-03" db="EMBL/GenBank/DDBJ databases">
        <title>Human intestinal bacterial collection.</title>
        <authorList>
            <person name="Pauvert C."/>
            <person name="Hitch T.C.A."/>
            <person name="Clavel T."/>
        </authorList>
    </citation>
    <scope>NUCLEOTIDE SEQUENCE [LARGE SCALE GENOMIC DNA]</scope>
    <source>
        <strain evidence="1 2">CLA-SR-H024</strain>
    </source>
</reference>
<accession>A0ABV1EWI9</accession>
<dbReference type="EMBL" id="JBBMFN010000002">
    <property type="protein sequence ID" value="MEQ2464492.1"/>
    <property type="molecule type" value="Genomic_DNA"/>
</dbReference>
<organism evidence="1 2">
    <name type="scientific">Niallia hominis</name>
    <dbReference type="NCBI Taxonomy" id="3133173"/>
    <lineage>
        <taxon>Bacteria</taxon>
        <taxon>Bacillati</taxon>
        <taxon>Bacillota</taxon>
        <taxon>Bacilli</taxon>
        <taxon>Bacillales</taxon>
        <taxon>Bacillaceae</taxon>
        <taxon>Niallia</taxon>
    </lineage>
</organism>
<protein>
    <submittedName>
        <fullName evidence="1">Uncharacterized protein</fullName>
    </submittedName>
</protein>
<dbReference type="RefSeq" id="WP_349204118.1">
    <property type="nucleotide sequence ID" value="NZ_JBBMFN010000002.1"/>
</dbReference>
<sequence>MREFTILKFFDRFKGLFLKIGIDYSVLRTILQVKLTMDQRKLPTIFSQSNQRKERRQICLYKIVMAVCFYGVDSYSIDGLR</sequence>